<dbReference type="Proteomes" id="UP001346869">
    <property type="component" value="Unassembled WGS sequence"/>
</dbReference>
<reference evidence="1 2" key="1">
    <citation type="journal article" date="2023" name="Genes (Basel)">
        <title>Chromosome-Level Genome Assembly and Circadian Gene Repertoire of the Patagonia Blennie Eleginops maclovinus-The Closest Ancestral Proxy of Antarctic Cryonotothenioids.</title>
        <authorList>
            <person name="Cheng C.C."/>
            <person name="Rivera-Colon A.G."/>
            <person name="Minhas B.F."/>
            <person name="Wilson L."/>
            <person name="Rayamajhi N."/>
            <person name="Vargas-Chacoff L."/>
            <person name="Catchen J.M."/>
        </authorList>
    </citation>
    <scope>NUCLEOTIDE SEQUENCE [LARGE SCALE GENOMIC DNA]</scope>
    <source>
        <strain evidence="1">JMC-PN-2008</strain>
    </source>
</reference>
<name>A0AAN7XN20_ELEMC</name>
<evidence type="ECO:0000313" key="1">
    <source>
        <dbReference type="EMBL" id="KAK5862750.1"/>
    </source>
</evidence>
<keyword evidence="2" id="KW-1185">Reference proteome</keyword>
<dbReference type="AlphaFoldDB" id="A0AAN7XN20"/>
<reference evidence="1 2" key="2">
    <citation type="journal article" date="2023" name="Mol. Biol. Evol.">
        <title>Genomics of Secondarily Temperate Adaptation in the Only Non-Antarctic Icefish.</title>
        <authorList>
            <person name="Rivera-Colon A.G."/>
            <person name="Rayamajhi N."/>
            <person name="Minhas B.F."/>
            <person name="Madrigal G."/>
            <person name="Bilyk K.T."/>
            <person name="Yoon V."/>
            <person name="Hune M."/>
            <person name="Gregory S."/>
            <person name="Cheng C.H.C."/>
            <person name="Catchen J.M."/>
        </authorList>
    </citation>
    <scope>NUCLEOTIDE SEQUENCE [LARGE SCALE GENOMIC DNA]</scope>
    <source>
        <strain evidence="1">JMC-PN-2008</strain>
    </source>
</reference>
<comment type="caution">
    <text evidence="1">The sequence shown here is derived from an EMBL/GenBank/DDBJ whole genome shotgun (WGS) entry which is preliminary data.</text>
</comment>
<accession>A0AAN7XN20</accession>
<organism evidence="1 2">
    <name type="scientific">Eleginops maclovinus</name>
    <name type="common">Patagonian blennie</name>
    <name type="synonym">Eleginus maclovinus</name>
    <dbReference type="NCBI Taxonomy" id="56733"/>
    <lineage>
        <taxon>Eukaryota</taxon>
        <taxon>Metazoa</taxon>
        <taxon>Chordata</taxon>
        <taxon>Craniata</taxon>
        <taxon>Vertebrata</taxon>
        <taxon>Euteleostomi</taxon>
        <taxon>Actinopterygii</taxon>
        <taxon>Neopterygii</taxon>
        <taxon>Teleostei</taxon>
        <taxon>Neoteleostei</taxon>
        <taxon>Acanthomorphata</taxon>
        <taxon>Eupercaria</taxon>
        <taxon>Perciformes</taxon>
        <taxon>Notothenioidei</taxon>
        <taxon>Eleginopidae</taxon>
        <taxon>Eleginops</taxon>
    </lineage>
</organism>
<protein>
    <submittedName>
        <fullName evidence="1">Uncharacterized protein</fullName>
    </submittedName>
</protein>
<sequence length="85" mass="9596">MKRDTVEWTLQREEFLPCTDGDMYIFQTQKSCSTGFSSSHPSSSHFHIFLQSLPRHQPPKKPNGIHIPFPVTAFIPSPVSAPLPC</sequence>
<proteinExistence type="predicted"/>
<evidence type="ECO:0000313" key="2">
    <source>
        <dbReference type="Proteomes" id="UP001346869"/>
    </source>
</evidence>
<gene>
    <name evidence="1" type="ORF">PBY51_018116</name>
</gene>
<dbReference type="EMBL" id="JAUZQC010000012">
    <property type="protein sequence ID" value="KAK5862750.1"/>
    <property type="molecule type" value="Genomic_DNA"/>
</dbReference>